<name>A0A3Q3QCV5_MONAL</name>
<evidence type="ECO:0000313" key="3">
    <source>
        <dbReference type="Proteomes" id="UP000261600"/>
    </source>
</evidence>
<dbReference type="AlphaFoldDB" id="A0A3Q3QCV5"/>
<proteinExistence type="predicted"/>
<reference evidence="2" key="2">
    <citation type="submission" date="2025-09" db="UniProtKB">
        <authorList>
            <consortium name="Ensembl"/>
        </authorList>
    </citation>
    <scope>IDENTIFICATION</scope>
</reference>
<sequence length="213" mass="22391">MYSRGPPARPQQLQPDQTRARMKSTGSTAQPEAFTSDVDDLDSGSASSGVKSTGGCSPRRESGEAAEEEAAGGGGSLVGTTRRRRRRRKSSGGCGRGGGDARLSGINKQRGKGQDAQREHGLHGAPHAHSHRAGRQKAVQDRDAAPGLQLHLPPGRAAAGGGLPGRTALRPLPEHPARAHRAQRALPAAHLHVLPQQSEETAQRRRETVSCCV</sequence>
<feature type="compositionally biased region" description="Basic and acidic residues" evidence="1">
    <location>
        <begin position="201"/>
        <end position="213"/>
    </location>
</feature>
<feature type="region of interest" description="Disordered" evidence="1">
    <location>
        <begin position="1"/>
        <end position="213"/>
    </location>
</feature>
<evidence type="ECO:0000313" key="2">
    <source>
        <dbReference type="Ensembl" id="ENSMALP00000009676.1"/>
    </source>
</evidence>
<feature type="compositionally biased region" description="Polar residues" evidence="1">
    <location>
        <begin position="44"/>
        <end position="55"/>
    </location>
</feature>
<accession>A0A3Q3QCV5</accession>
<keyword evidence="3" id="KW-1185">Reference proteome</keyword>
<feature type="compositionally biased region" description="Basic residues" evidence="1">
    <location>
        <begin position="81"/>
        <end position="90"/>
    </location>
</feature>
<feature type="compositionally biased region" description="Basic and acidic residues" evidence="1">
    <location>
        <begin position="112"/>
        <end position="122"/>
    </location>
</feature>
<protein>
    <submittedName>
        <fullName evidence="2">Uncharacterized protein</fullName>
    </submittedName>
</protein>
<dbReference type="Proteomes" id="UP000261600">
    <property type="component" value="Unplaced"/>
</dbReference>
<reference evidence="2" key="1">
    <citation type="submission" date="2025-08" db="UniProtKB">
        <authorList>
            <consortium name="Ensembl"/>
        </authorList>
    </citation>
    <scope>IDENTIFICATION</scope>
</reference>
<feature type="compositionally biased region" description="Basic residues" evidence="1">
    <location>
        <begin position="126"/>
        <end position="135"/>
    </location>
</feature>
<dbReference type="Ensembl" id="ENSMALT00000009879.1">
    <property type="protein sequence ID" value="ENSMALP00000009676.1"/>
    <property type="gene ID" value="ENSMALG00000006884.1"/>
</dbReference>
<organism evidence="2 3">
    <name type="scientific">Monopterus albus</name>
    <name type="common">Swamp eel</name>
    <dbReference type="NCBI Taxonomy" id="43700"/>
    <lineage>
        <taxon>Eukaryota</taxon>
        <taxon>Metazoa</taxon>
        <taxon>Chordata</taxon>
        <taxon>Craniata</taxon>
        <taxon>Vertebrata</taxon>
        <taxon>Euteleostomi</taxon>
        <taxon>Actinopterygii</taxon>
        <taxon>Neopterygii</taxon>
        <taxon>Teleostei</taxon>
        <taxon>Neoteleostei</taxon>
        <taxon>Acanthomorphata</taxon>
        <taxon>Anabantaria</taxon>
        <taxon>Synbranchiformes</taxon>
        <taxon>Synbranchidae</taxon>
        <taxon>Monopterus</taxon>
    </lineage>
</organism>
<evidence type="ECO:0000256" key="1">
    <source>
        <dbReference type="SAM" id="MobiDB-lite"/>
    </source>
</evidence>